<evidence type="ECO:0000313" key="1">
    <source>
        <dbReference type="EMBL" id="AIF71808.1"/>
    </source>
</evidence>
<sequence length="97" mass="11626">MSAETKRCTIHTYCKFCKAEGVKRVATLMTKYSPSRGYRDHYKHYSCSDHSHLLEDTDPNRTRREHNIDLRATLKEMKNNSRNNHYTEADYQTWLRL</sequence>
<accession>A0A0B4N1L8</accession>
<dbReference type="Proteomes" id="UP000031602">
    <property type="component" value="Segment"/>
</dbReference>
<proteinExistence type="predicted"/>
<gene>
    <name evidence="1" type="ORF">SU10_055</name>
</gene>
<reference evidence="1 2" key="1">
    <citation type="journal article" date="2014" name="PLoS ONE">
        <title>Genomic, Proteomic, Morphological, and Phylogenetic Analyses of vB_EcoP_SU10, a Podoviridae Phage with C3 Morphology.</title>
        <authorList>
            <person name="Mirzaei M.K."/>
            <person name="Eriksson H."/>
            <person name="Kasuga K."/>
            <person name="Haggard-Ljungquist E."/>
            <person name="Nilsson A.S."/>
        </authorList>
    </citation>
    <scope>NUCLEOTIDE SEQUENCE [LARGE SCALE GENOMIC DNA]</scope>
</reference>
<dbReference type="RefSeq" id="YP_009152906.1">
    <property type="nucleotide sequence ID" value="NC_027395.1"/>
</dbReference>
<dbReference type="KEGG" id="vg:24725257"/>
<dbReference type="OrthoDB" id="25964at10239"/>
<name>A0A0B4N1L8_9CAUD</name>
<dbReference type="EMBL" id="KM044272">
    <property type="protein sequence ID" value="AIF71808.1"/>
    <property type="molecule type" value="Genomic_DNA"/>
</dbReference>
<dbReference type="GeneID" id="24725257"/>
<organism evidence="1 2">
    <name type="scientific">Escherichia phage vB_EcoP_SU10</name>
    <dbReference type="NCBI Taxonomy" id="1519788"/>
    <lineage>
        <taxon>Viruses</taxon>
        <taxon>Duplodnaviria</taxon>
        <taxon>Heunggongvirae</taxon>
        <taxon>Uroviricota</taxon>
        <taxon>Caudoviricetes</taxon>
        <taxon>Mktvariviridae</taxon>
        <taxon>Gordonclarkvirinae</taxon>
        <taxon>Kuravirus</taxon>
        <taxon>Kuravirus CHD5UKE1</taxon>
        <taxon>Kuravirus SU10</taxon>
    </lineage>
</organism>
<evidence type="ECO:0000313" key="2">
    <source>
        <dbReference type="Proteomes" id="UP000031602"/>
    </source>
</evidence>
<keyword evidence="2" id="KW-1185">Reference proteome</keyword>
<protein>
    <submittedName>
        <fullName evidence="1">Uncharacterized protein</fullName>
    </submittedName>
</protein>